<organism evidence="2 3">
    <name type="scientific">Agrobacterium rosae</name>
    <dbReference type="NCBI Taxonomy" id="1972867"/>
    <lineage>
        <taxon>Bacteria</taxon>
        <taxon>Pseudomonadati</taxon>
        <taxon>Pseudomonadota</taxon>
        <taxon>Alphaproteobacteria</taxon>
        <taxon>Hyphomicrobiales</taxon>
        <taxon>Rhizobiaceae</taxon>
        <taxon>Rhizobium/Agrobacterium group</taxon>
        <taxon>Agrobacterium</taxon>
    </lineage>
</organism>
<sequence length="179" mass="19188">MVGQGACRTILELMKTMMIKTLLATTFLAASICCAQAQTSDIDALPASVIFVASSGMWEQTAKAPEGATTPQTNSGEPTRGYYKVVAVRQGDGTAKIYLQQLAYTANGPSLVETVELEEFTQMKAYVTDIRPESSSGASDVPGLFVTVHLKTDPTQKEADAWTVLIDELGDMKIEKASN</sequence>
<dbReference type="STRING" id="1907666.DSM25559_3156"/>
<evidence type="ECO:0000313" key="3">
    <source>
        <dbReference type="Proteomes" id="UP000187891"/>
    </source>
</evidence>
<dbReference type="AlphaFoldDB" id="A0A1R3TW08"/>
<proteinExistence type="predicted"/>
<name>A0A1R3TW08_9HYPH</name>
<keyword evidence="1" id="KW-0732">Signal</keyword>
<feature type="signal peptide" evidence="1">
    <location>
        <begin position="1"/>
        <end position="37"/>
    </location>
</feature>
<dbReference type="EMBL" id="FMUE01000007">
    <property type="protein sequence ID" value="SCX28238.1"/>
    <property type="molecule type" value="Genomic_DNA"/>
</dbReference>
<accession>A0A1R3TW08</accession>
<protein>
    <submittedName>
        <fullName evidence="2">Uncharacterized protein</fullName>
    </submittedName>
</protein>
<feature type="chain" id="PRO_5013000743" evidence="1">
    <location>
        <begin position="38"/>
        <end position="179"/>
    </location>
</feature>
<reference evidence="3" key="1">
    <citation type="submission" date="2016-10" db="EMBL/GenBank/DDBJ databases">
        <authorList>
            <person name="Wibberg D."/>
        </authorList>
    </citation>
    <scope>NUCLEOTIDE SEQUENCE [LARGE SCALE GENOMIC DNA]</scope>
</reference>
<evidence type="ECO:0000256" key="1">
    <source>
        <dbReference type="SAM" id="SignalP"/>
    </source>
</evidence>
<dbReference type="Proteomes" id="UP000187891">
    <property type="component" value="Unassembled WGS sequence"/>
</dbReference>
<gene>
    <name evidence="2" type="ORF">DSM25559_3156</name>
</gene>
<evidence type="ECO:0000313" key="2">
    <source>
        <dbReference type="EMBL" id="SCX28238.1"/>
    </source>
</evidence>